<evidence type="ECO:0000256" key="6">
    <source>
        <dbReference type="ARBA" id="ARBA00023136"/>
    </source>
</evidence>
<keyword evidence="5 7" id="KW-1133">Transmembrane helix</keyword>
<keyword evidence="4 7" id="KW-0812">Transmembrane</keyword>
<name>A0A1Q8CTQ9_9PSEU</name>
<evidence type="ECO:0000256" key="4">
    <source>
        <dbReference type="ARBA" id="ARBA00022692"/>
    </source>
</evidence>
<feature type="transmembrane region" description="Helical" evidence="7">
    <location>
        <begin position="161"/>
        <end position="188"/>
    </location>
</feature>
<dbReference type="AlphaFoldDB" id="A0A1Q8CTQ9"/>
<evidence type="ECO:0000256" key="3">
    <source>
        <dbReference type="ARBA" id="ARBA00022475"/>
    </source>
</evidence>
<dbReference type="PANTHER" id="PTHR30151:SF0">
    <property type="entry name" value="ABC TRANSPORTER PERMEASE PROTEIN MJ0413-RELATED"/>
    <property type="match status" value="1"/>
</dbReference>
<dbReference type="RefSeq" id="WP_075125218.1">
    <property type="nucleotide sequence ID" value="NZ_MSIE01000014.1"/>
</dbReference>
<dbReference type="Gene3D" id="1.10.3720.10">
    <property type="entry name" value="MetI-like"/>
    <property type="match status" value="1"/>
</dbReference>
<dbReference type="InterPro" id="IPR000515">
    <property type="entry name" value="MetI-like"/>
</dbReference>
<dbReference type="STRING" id="1912961.BU204_09410"/>
<evidence type="ECO:0000313" key="10">
    <source>
        <dbReference type="Proteomes" id="UP000185596"/>
    </source>
</evidence>
<evidence type="ECO:0000256" key="7">
    <source>
        <dbReference type="RuleBase" id="RU363032"/>
    </source>
</evidence>
<keyword evidence="2 7" id="KW-0813">Transport</keyword>
<keyword evidence="6 7" id="KW-0472">Membrane</keyword>
<dbReference type="Proteomes" id="UP000185596">
    <property type="component" value="Unassembled WGS sequence"/>
</dbReference>
<reference evidence="9 10" key="1">
    <citation type="submission" date="2016-12" db="EMBL/GenBank/DDBJ databases">
        <title>The draft genome sequence of Actinophytocola sp. 11-183.</title>
        <authorList>
            <person name="Wang W."/>
            <person name="Yuan L."/>
        </authorList>
    </citation>
    <scope>NUCLEOTIDE SEQUENCE [LARGE SCALE GENOMIC DNA]</scope>
    <source>
        <strain evidence="9 10">11-183</strain>
    </source>
</reference>
<feature type="transmembrane region" description="Helical" evidence="7">
    <location>
        <begin position="200"/>
        <end position="233"/>
    </location>
</feature>
<feature type="transmembrane region" description="Helical" evidence="7">
    <location>
        <begin position="92"/>
        <end position="115"/>
    </location>
</feature>
<sequence>MRPLVRNLIGLAGFFLLWEGVVRLGLVERAFLPTPTDVWGALVDLLGQEAFIRDVIATVLAWLVALAIAVAVAVPAGLLLGSLPWLRTATRVLIEFLRPIPPVALIPLVIVTLGSGPEAKITLAFYASVWPILFNIIYALDEIDPLLLDTARSFGTRRSRVLAAVALPHVAPFAFTGLRLSAAIALIVTVSTEYLAGSEVGVGAFIIDVSSTIGAMDQVLAGTVVIGLFGYLVNESLERVGRRLFRWSDTTRTEALS</sequence>
<organism evidence="9 10">
    <name type="scientific">Actinophytocola xanthii</name>
    <dbReference type="NCBI Taxonomy" id="1912961"/>
    <lineage>
        <taxon>Bacteria</taxon>
        <taxon>Bacillati</taxon>
        <taxon>Actinomycetota</taxon>
        <taxon>Actinomycetes</taxon>
        <taxon>Pseudonocardiales</taxon>
        <taxon>Pseudonocardiaceae</taxon>
    </lineage>
</organism>
<dbReference type="PANTHER" id="PTHR30151">
    <property type="entry name" value="ALKANE SULFONATE ABC TRANSPORTER-RELATED, MEMBRANE SUBUNIT"/>
    <property type="match status" value="1"/>
</dbReference>
<dbReference type="GO" id="GO:0005886">
    <property type="term" value="C:plasma membrane"/>
    <property type="evidence" value="ECO:0007669"/>
    <property type="project" value="UniProtKB-SubCell"/>
</dbReference>
<dbReference type="OrthoDB" id="5458199at2"/>
<dbReference type="PROSITE" id="PS50928">
    <property type="entry name" value="ABC_TM1"/>
    <property type="match status" value="1"/>
</dbReference>
<accession>A0A1Q8CTQ9</accession>
<feature type="transmembrane region" description="Helical" evidence="7">
    <location>
        <begin position="55"/>
        <end position="80"/>
    </location>
</feature>
<evidence type="ECO:0000256" key="5">
    <source>
        <dbReference type="ARBA" id="ARBA00022989"/>
    </source>
</evidence>
<feature type="transmembrane region" description="Helical" evidence="7">
    <location>
        <begin position="121"/>
        <end position="140"/>
    </location>
</feature>
<evidence type="ECO:0000256" key="2">
    <source>
        <dbReference type="ARBA" id="ARBA00022448"/>
    </source>
</evidence>
<protein>
    <submittedName>
        <fullName evidence="9">Nitrate ABC transporter permease</fullName>
    </submittedName>
</protein>
<dbReference type="CDD" id="cd06261">
    <property type="entry name" value="TM_PBP2"/>
    <property type="match status" value="1"/>
</dbReference>
<gene>
    <name evidence="9" type="ORF">BU204_09410</name>
</gene>
<proteinExistence type="inferred from homology"/>
<evidence type="ECO:0000313" key="9">
    <source>
        <dbReference type="EMBL" id="OLF17714.1"/>
    </source>
</evidence>
<comment type="similarity">
    <text evidence="7">Belongs to the binding-protein-dependent transport system permease family.</text>
</comment>
<evidence type="ECO:0000256" key="1">
    <source>
        <dbReference type="ARBA" id="ARBA00004651"/>
    </source>
</evidence>
<keyword evidence="3" id="KW-1003">Cell membrane</keyword>
<keyword evidence="10" id="KW-1185">Reference proteome</keyword>
<dbReference type="InterPro" id="IPR035906">
    <property type="entry name" value="MetI-like_sf"/>
</dbReference>
<comment type="subcellular location">
    <subcellularLocation>
        <location evidence="1 7">Cell membrane</location>
        <topology evidence="1 7">Multi-pass membrane protein</topology>
    </subcellularLocation>
</comment>
<feature type="domain" description="ABC transmembrane type-1" evidence="8">
    <location>
        <begin position="55"/>
        <end position="237"/>
    </location>
</feature>
<dbReference type="SUPFAM" id="SSF161098">
    <property type="entry name" value="MetI-like"/>
    <property type="match status" value="1"/>
</dbReference>
<dbReference type="GO" id="GO:0055085">
    <property type="term" value="P:transmembrane transport"/>
    <property type="evidence" value="ECO:0007669"/>
    <property type="project" value="InterPro"/>
</dbReference>
<dbReference type="Pfam" id="PF00528">
    <property type="entry name" value="BPD_transp_1"/>
    <property type="match status" value="1"/>
</dbReference>
<dbReference type="EMBL" id="MSIE01000014">
    <property type="protein sequence ID" value="OLF17714.1"/>
    <property type="molecule type" value="Genomic_DNA"/>
</dbReference>
<comment type="caution">
    <text evidence="9">The sequence shown here is derived from an EMBL/GenBank/DDBJ whole genome shotgun (WGS) entry which is preliminary data.</text>
</comment>
<evidence type="ECO:0000259" key="8">
    <source>
        <dbReference type="PROSITE" id="PS50928"/>
    </source>
</evidence>